<dbReference type="Proteomes" id="UP001497525">
    <property type="component" value="Unassembled WGS sequence"/>
</dbReference>
<feature type="region of interest" description="Disordered" evidence="1">
    <location>
        <begin position="54"/>
        <end position="73"/>
    </location>
</feature>
<evidence type="ECO:0000313" key="2">
    <source>
        <dbReference type="EMBL" id="CAL5130798.1"/>
    </source>
</evidence>
<evidence type="ECO:0000313" key="3">
    <source>
        <dbReference type="Proteomes" id="UP001497525"/>
    </source>
</evidence>
<organism evidence="2 3">
    <name type="scientific">Calicophoron daubneyi</name>
    <name type="common">Rumen fluke</name>
    <name type="synonym">Paramphistomum daubneyi</name>
    <dbReference type="NCBI Taxonomy" id="300641"/>
    <lineage>
        <taxon>Eukaryota</taxon>
        <taxon>Metazoa</taxon>
        <taxon>Spiralia</taxon>
        <taxon>Lophotrochozoa</taxon>
        <taxon>Platyhelminthes</taxon>
        <taxon>Trematoda</taxon>
        <taxon>Digenea</taxon>
        <taxon>Plagiorchiida</taxon>
        <taxon>Pronocephalata</taxon>
        <taxon>Paramphistomoidea</taxon>
        <taxon>Paramphistomidae</taxon>
        <taxon>Calicophoron</taxon>
    </lineage>
</organism>
<feature type="compositionally biased region" description="Basic and acidic residues" evidence="1">
    <location>
        <begin position="58"/>
        <end position="67"/>
    </location>
</feature>
<name>A0AAV2T643_CALDB</name>
<sequence>MSTRRGVSRFSIYRLRMKRARETAARLQYFRQRLLDLQHQQTSWYPKVTAEQPTVPELEERSSDANDQRTICGKGTINTTDMVQVLQRWYEDSLPTMSQLQNLMQHLRPFLPDLPRDH</sequence>
<dbReference type="EMBL" id="CAXLJL010000074">
    <property type="protein sequence ID" value="CAL5130798.1"/>
    <property type="molecule type" value="Genomic_DNA"/>
</dbReference>
<proteinExistence type="predicted"/>
<protein>
    <submittedName>
        <fullName evidence="2">Uncharacterized protein</fullName>
    </submittedName>
</protein>
<gene>
    <name evidence="2" type="ORF">CDAUBV1_LOCUS2987</name>
</gene>
<comment type="caution">
    <text evidence="2">The sequence shown here is derived from an EMBL/GenBank/DDBJ whole genome shotgun (WGS) entry which is preliminary data.</text>
</comment>
<reference evidence="2" key="1">
    <citation type="submission" date="2024-06" db="EMBL/GenBank/DDBJ databases">
        <authorList>
            <person name="Liu X."/>
            <person name="Lenzi L."/>
            <person name="Haldenby T S."/>
            <person name="Uol C."/>
        </authorList>
    </citation>
    <scope>NUCLEOTIDE SEQUENCE</scope>
</reference>
<dbReference type="AlphaFoldDB" id="A0AAV2T643"/>
<evidence type="ECO:0000256" key="1">
    <source>
        <dbReference type="SAM" id="MobiDB-lite"/>
    </source>
</evidence>
<accession>A0AAV2T643</accession>